<accession>E8JNN4</accession>
<dbReference type="HOGENOM" id="CLU_087539_6_1_9"/>
<dbReference type="InterPro" id="IPR050624">
    <property type="entry name" value="HTH-type_Tx_Regulator"/>
</dbReference>
<feature type="DNA-binding region" description="H-T-H motif" evidence="2">
    <location>
        <begin position="42"/>
        <end position="61"/>
    </location>
</feature>
<comment type="caution">
    <text evidence="4">The sequence shown here is derived from an EMBL/GenBank/DDBJ whole genome shotgun (WGS) entry which is preliminary data.</text>
</comment>
<evidence type="ECO:0000313" key="5">
    <source>
        <dbReference type="Proteomes" id="UP000005699"/>
    </source>
</evidence>
<dbReference type="PANTHER" id="PTHR43479:SF11">
    <property type="entry name" value="ACREF_ENVCD OPERON REPRESSOR-RELATED"/>
    <property type="match status" value="1"/>
</dbReference>
<evidence type="ECO:0000259" key="3">
    <source>
        <dbReference type="PROSITE" id="PS50977"/>
    </source>
</evidence>
<keyword evidence="1 2" id="KW-0238">DNA-binding</keyword>
<protein>
    <submittedName>
        <fullName evidence="4">Transcriptional regulator, TetR family</fullName>
    </submittedName>
</protein>
<dbReference type="PANTHER" id="PTHR43479">
    <property type="entry name" value="ACREF/ENVCD OPERON REPRESSOR-RELATED"/>
    <property type="match status" value="1"/>
</dbReference>
<name>E8JNN4_STREI</name>
<evidence type="ECO:0000256" key="2">
    <source>
        <dbReference type="PROSITE-ProRule" id="PRU00335"/>
    </source>
</evidence>
<dbReference type="Proteomes" id="UP000005699">
    <property type="component" value="Unassembled WGS sequence"/>
</dbReference>
<dbReference type="InterPro" id="IPR001647">
    <property type="entry name" value="HTH_TetR"/>
</dbReference>
<feature type="domain" description="HTH tetR-type" evidence="3">
    <location>
        <begin position="19"/>
        <end position="79"/>
    </location>
</feature>
<dbReference type="GO" id="GO:0003677">
    <property type="term" value="F:DNA binding"/>
    <property type="evidence" value="ECO:0007669"/>
    <property type="project" value="UniProtKB-UniRule"/>
</dbReference>
<dbReference type="SUPFAM" id="SSF46689">
    <property type="entry name" value="Homeodomain-like"/>
    <property type="match status" value="1"/>
</dbReference>
<organism evidence="4 5">
    <name type="scientific">Streptococcus equinus ATCC 9812</name>
    <dbReference type="NCBI Taxonomy" id="525379"/>
    <lineage>
        <taxon>Bacteria</taxon>
        <taxon>Bacillati</taxon>
        <taxon>Bacillota</taxon>
        <taxon>Bacilli</taxon>
        <taxon>Lactobacillales</taxon>
        <taxon>Streptococcaceae</taxon>
        <taxon>Streptococcus</taxon>
    </lineage>
</organism>
<dbReference type="EMBL" id="AEVB01000018">
    <property type="protein sequence ID" value="EFW89233.1"/>
    <property type="molecule type" value="Genomic_DNA"/>
</dbReference>
<gene>
    <name evidence="4" type="ORF">HMPREF0819_0607</name>
</gene>
<evidence type="ECO:0000313" key="4">
    <source>
        <dbReference type="EMBL" id="EFW89233.1"/>
    </source>
</evidence>
<dbReference type="PROSITE" id="PS50977">
    <property type="entry name" value="HTH_TETR_2"/>
    <property type="match status" value="1"/>
</dbReference>
<reference evidence="4 5" key="1">
    <citation type="submission" date="2010-12" db="EMBL/GenBank/DDBJ databases">
        <authorList>
            <person name="Muzny D."/>
            <person name="Qin X."/>
            <person name="Deng J."/>
            <person name="Jiang H."/>
            <person name="Liu Y."/>
            <person name="Qu J."/>
            <person name="Song X.-Z."/>
            <person name="Zhang L."/>
            <person name="Thornton R."/>
            <person name="Coyle M."/>
            <person name="Francisco L."/>
            <person name="Jackson L."/>
            <person name="Javaid M."/>
            <person name="Korchina V."/>
            <person name="Kovar C."/>
            <person name="Mata R."/>
            <person name="Mathew T."/>
            <person name="Ngo R."/>
            <person name="Nguyen L."/>
            <person name="Nguyen N."/>
            <person name="Okwuonu G."/>
            <person name="Ongeri F."/>
            <person name="Pham C."/>
            <person name="Simmons D."/>
            <person name="Wilczek-Boney K."/>
            <person name="Hale W."/>
            <person name="Jakkamsetti A."/>
            <person name="Pham P."/>
            <person name="Ruth R."/>
            <person name="San Lucas F."/>
            <person name="Warren J."/>
            <person name="Zhang J."/>
            <person name="Zhao Z."/>
            <person name="Zhou C."/>
            <person name="Zhu D."/>
            <person name="Lee S."/>
            <person name="Bess C."/>
            <person name="Blankenburg K."/>
            <person name="Forbes L."/>
            <person name="Fu Q."/>
            <person name="Gubbala S."/>
            <person name="Hirani K."/>
            <person name="Jayaseelan J.C."/>
            <person name="Lara F."/>
            <person name="Munidasa M."/>
            <person name="Palculict T."/>
            <person name="Patil S."/>
            <person name="Pu L.-L."/>
            <person name="Saada N."/>
            <person name="Tang L."/>
            <person name="Weissenberger G."/>
            <person name="Zhu Y."/>
            <person name="Hemphill L."/>
            <person name="Shang Y."/>
            <person name="Youmans B."/>
            <person name="Ayvaz T."/>
            <person name="Ross M."/>
            <person name="Santibanez J."/>
            <person name="Aqrawi P."/>
            <person name="Gross S."/>
            <person name="Joshi V."/>
            <person name="Fowler G."/>
            <person name="Nazareth L."/>
            <person name="Reid J."/>
            <person name="Worley K."/>
            <person name="Petrosino J."/>
            <person name="Highlander S."/>
            <person name="Gibbs R."/>
        </authorList>
    </citation>
    <scope>NUCLEOTIDE SEQUENCE [LARGE SCALE GENOMIC DNA]</scope>
    <source>
        <strain evidence="4 5">ATCC 9812</strain>
    </source>
</reference>
<dbReference type="AlphaFoldDB" id="E8JNN4"/>
<dbReference type="Gene3D" id="1.10.357.10">
    <property type="entry name" value="Tetracycline Repressor, domain 2"/>
    <property type="match status" value="1"/>
</dbReference>
<sequence length="214" mass="25585">MKVVDSMVCEKCGKLQQIKDTKNRLFLALICLMRNEKYENITIKDILEYAEVSRRIFYRHFKNKDNLLNYYFKKIINEYLAERRIFAQSENFEKMSTSSFDFWYRECEVLSIIIKHQKSELLFHQMKKYSKEIYDSVTLPWFAYDGDVTKINYAMSFIIGGYYSVLCNWLVKDEPEDPSVIALEVKKMVIKLTKFFDLDVEQNLQDSSKIKKAL</sequence>
<dbReference type="RefSeq" id="WP_004232034.1">
    <property type="nucleotide sequence ID" value="NZ_GL698429.1"/>
</dbReference>
<dbReference type="InterPro" id="IPR039532">
    <property type="entry name" value="TetR_C_Firmicutes"/>
</dbReference>
<dbReference type="eggNOG" id="COG1309">
    <property type="taxonomic scope" value="Bacteria"/>
</dbReference>
<proteinExistence type="predicted"/>
<dbReference type="Pfam" id="PF14278">
    <property type="entry name" value="TetR_C_8"/>
    <property type="match status" value="1"/>
</dbReference>
<dbReference type="InterPro" id="IPR009057">
    <property type="entry name" value="Homeodomain-like_sf"/>
</dbReference>
<evidence type="ECO:0000256" key="1">
    <source>
        <dbReference type="ARBA" id="ARBA00023125"/>
    </source>
</evidence>
<dbReference type="Pfam" id="PF00440">
    <property type="entry name" value="TetR_N"/>
    <property type="match status" value="1"/>
</dbReference>